<reference evidence="17 18" key="1">
    <citation type="submission" date="2023-08" db="EMBL/GenBank/DDBJ databases">
        <title>Pleionea litopenaei sp. nov., isolated from stomach of juvenile Litopenaeus vannamei.</title>
        <authorList>
            <person name="Rho A.M."/>
            <person name="Hwang C.Y."/>
        </authorList>
    </citation>
    <scope>NUCLEOTIDE SEQUENCE [LARGE SCALE GENOMIC DNA]</scope>
    <source>
        <strain evidence="17 18">HL-JVS1</strain>
    </source>
</reference>
<feature type="active site" description="Proton acceptor" evidence="15">
    <location>
        <position position="172"/>
    </location>
</feature>
<evidence type="ECO:0000259" key="16">
    <source>
        <dbReference type="Pfam" id="PF07687"/>
    </source>
</evidence>
<evidence type="ECO:0000256" key="3">
    <source>
        <dbReference type="ARBA" id="ARBA00011738"/>
    </source>
</evidence>
<dbReference type="InterPro" id="IPR005941">
    <property type="entry name" value="DapE_proteobac"/>
</dbReference>
<feature type="active site" evidence="15">
    <location>
        <position position="108"/>
    </location>
</feature>
<dbReference type="GO" id="GO:0019877">
    <property type="term" value="P:diaminopimelate biosynthetic process"/>
    <property type="evidence" value="ECO:0007669"/>
    <property type="project" value="UniProtKB-UniRule"/>
</dbReference>
<evidence type="ECO:0000256" key="11">
    <source>
        <dbReference type="ARBA" id="ARBA00023154"/>
    </source>
</evidence>
<dbReference type="NCBIfam" id="TIGR01246">
    <property type="entry name" value="dapE_proteo"/>
    <property type="match status" value="1"/>
</dbReference>
<dbReference type="SUPFAM" id="SSF53187">
    <property type="entry name" value="Zn-dependent exopeptidases"/>
    <property type="match status" value="1"/>
</dbReference>
<dbReference type="GO" id="GO:0050897">
    <property type="term" value="F:cobalt ion binding"/>
    <property type="evidence" value="ECO:0007669"/>
    <property type="project" value="UniProtKB-UniRule"/>
</dbReference>
<feature type="binding site" evidence="15">
    <location>
        <position position="139"/>
    </location>
    <ligand>
        <name>Zn(2+)</name>
        <dbReference type="ChEBI" id="CHEBI:29105"/>
        <label>2</label>
    </ligand>
</feature>
<dbReference type="RefSeq" id="WP_309200696.1">
    <property type="nucleotide sequence ID" value="NZ_CP133548.1"/>
</dbReference>
<keyword evidence="6 15" id="KW-0028">Amino-acid biosynthesis</keyword>
<keyword evidence="12 15" id="KW-0170">Cobalt</keyword>
<feature type="binding site" evidence="15">
    <location>
        <position position="173"/>
    </location>
    <ligand>
        <name>Zn(2+)</name>
        <dbReference type="ChEBI" id="CHEBI:29105"/>
        <label>2</label>
    </ligand>
</feature>
<feature type="binding site" evidence="15">
    <location>
        <position position="391"/>
    </location>
    <ligand>
        <name>Zn(2+)</name>
        <dbReference type="ChEBI" id="CHEBI:29105"/>
        <label>2</label>
    </ligand>
</feature>
<feature type="binding site" evidence="15">
    <location>
        <position position="106"/>
    </location>
    <ligand>
        <name>Zn(2+)</name>
        <dbReference type="ChEBI" id="CHEBI:29105"/>
        <label>1</label>
    </ligand>
</feature>
<dbReference type="InterPro" id="IPR011650">
    <property type="entry name" value="Peptidase_M20_dimer"/>
</dbReference>
<dbReference type="PANTHER" id="PTHR43808:SF31">
    <property type="entry name" value="N-ACETYL-L-CITRULLINE DEACETYLASE"/>
    <property type="match status" value="1"/>
</dbReference>
<dbReference type="InterPro" id="IPR002933">
    <property type="entry name" value="Peptidase_M20"/>
</dbReference>
<dbReference type="Gene3D" id="3.40.630.10">
    <property type="entry name" value="Zn peptidases"/>
    <property type="match status" value="2"/>
</dbReference>
<protein>
    <recommendedName>
        <fullName evidence="5 15">Succinyl-diaminopimelate desuccinylase</fullName>
        <shortName evidence="15">SDAP desuccinylase</shortName>
        <ecNumber evidence="4 15">3.5.1.18</ecNumber>
    </recommendedName>
    <alternativeName>
        <fullName evidence="13 15">N-succinyl-LL-2,6-diaminoheptanedioate amidohydrolase</fullName>
    </alternativeName>
</protein>
<dbReference type="GO" id="GO:0008270">
    <property type="term" value="F:zinc ion binding"/>
    <property type="evidence" value="ECO:0007669"/>
    <property type="project" value="UniProtKB-UniRule"/>
</dbReference>
<keyword evidence="9 15" id="KW-0862">Zinc</keyword>
<dbReference type="GO" id="GO:0006526">
    <property type="term" value="P:L-arginine biosynthetic process"/>
    <property type="evidence" value="ECO:0007669"/>
    <property type="project" value="TreeGrafter"/>
</dbReference>
<keyword evidence="7 15" id="KW-0479">Metal-binding</keyword>
<comment type="cofactor">
    <cofactor evidence="15">
        <name>Zn(2+)</name>
        <dbReference type="ChEBI" id="CHEBI:29105"/>
    </cofactor>
    <cofactor evidence="15">
        <name>Co(2+)</name>
        <dbReference type="ChEBI" id="CHEBI:48828"/>
    </cofactor>
    <text evidence="15">Binds 2 Zn(2+) or Co(2+) ions per subunit.</text>
</comment>
<evidence type="ECO:0000256" key="9">
    <source>
        <dbReference type="ARBA" id="ARBA00022833"/>
    </source>
</evidence>
<comment type="pathway">
    <text evidence="1 15">Amino-acid biosynthesis; L-lysine biosynthesis via DAP pathway; LL-2,6-diaminopimelate from (S)-tetrahydrodipicolinate (succinylase route): step 3/3.</text>
</comment>
<dbReference type="PROSITE" id="PS00759">
    <property type="entry name" value="ARGE_DAPE_CPG2_2"/>
    <property type="match status" value="1"/>
</dbReference>
<evidence type="ECO:0000256" key="14">
    <source>
        <dbReference type="ARBA" id="ARBA00051301"/>
    </source>
</evidence>
<dbReference type="Pfam" id="PF07687">
    <property type="entry name" value="M20_dimer"/>
    <property type="match status" value="1"/>
</dbReference>
<dbReference type="EMBL" id="CP133548">
    <property type="protein sequence ID" value="WMS85543.1"/>
    <property type="molecule type" value="Genomic_DNA"/>
</dbReference>
<evidence type="ECO:0000256" key="12">
    <source>
        <dbReference type="ARBA" id="ARBA00023285"/>
    </source>
</evidence>
<comment type="catalytic activity">
    <reaction evidence="14 15">
        <text>N-succinyl-(2S,6S)-2,6-diaminopimelate + H2O = (2S,6S)-2,6-diaminopimelate + succinate</text>
        <dbReference type="Rhea" id="RHEA:22608"/>
        <dbReference type="ChEBI" id="CHEBI:15377"/>
        <dbReference type="ChEBI" id="CHEBI:30031"/>
        <dbReference type="ChEBI" id="CHEBI:57609"/>
        <dbReference type="ChEBI" id="CHEBI:58087"/>
        <dbReference type="EC" id="3.5.1.18"/>
    </reaction>
</comment>
<evidence type="ECO:0000256" key="8">
    <source>
        <dbReference type="ARBA" id="ARBA00022801"/>
    </source>
</evidence>
<keyword evidence="10 15" id="KW-0220">Diaminopimelate biosynthesis</keyword>
<dbReference type="InterPro" id="IPR001261">
    <property type="entry name" value="ArgE/DapE_CS"/>
</dbReference>
<dbReference type="GO" id="GO:0009014">
    <property type="term" value="F:succinyl-diaminopimelate desuccinylase activity"/>
    <property type="evidence" value="ECO:0007669"/>
    <property type="project" value="UniProtKB-UniRule"/>
</dbReference>
<feature type="domain" description="Peptidase M20 dimerisation" evidence="16">
    <location>
        <begin position="214"/>
        <end position="316"/>
    </location>
</feature>
<feature type="binding site" evidence="15">
    <location>
        <position position="139"/>
    </location>
    <ligand>
        <name>Zn(2+)</name>
        <dbReference type="ChEBI" id="CHEBI:29105"/>
        <label>1</label>
    </ligand>
</feature>
<dbReference type="Proteomes" id="UP001239782">
    <property type="component" value="Chromosome"/>
</dbReference>
<evidence type="ECO:0000256" key="1">
    <source>
        <dbReference type="ARBA" id="ARBA00005130"/>
    </source>
</evidence>
<comment type="function">
    <text evidence="15">Catalyzes the hydrolysis of N-succinyl-L,L-diaminopimelic acid (SDAP), forming succinate and LL-2,6-diaminopimelate (DAP), an intermediate involved in the bacterial biosynthesis of lysine and meso-diaminopimelic acid, an essential component of bacterial cell walls.</text>
</comment>
<evidence type="ECO:0000256" key="5">
    <source>
        <dbReference type="ARBA" id="ARBA00022391"/>
    </source>
</evidence>
<name>A0AA51RQ92_9GAMM</name>
<feature type="binding site" evidence="15">
    <location>
        <position position="201"/>
    </location>
    <ligand>
        <name>Zn(2+)</name>
        <dbReference type="ChEBI" id="CHEBI:29105"/>
        <label>1</label>
    </ligand>
</feature>
<dbReference type="InterPro" id="IPR050072">
    <property type="entry name" value="Peptidase_M20A"/>
</dbReference>
<evidence type="ECO:0000256" key="6">
    <source>
        <dbReference type="ARBA" id="ARBA00022605"/>
    </source>
</evidence>
<evidence type="ECO:0000256" key="10">
    <source>
        <dbReference type="ARBA" id="ARBA00022915"/>
    </source>
</evidence>
<evidence type="ECO:0000256" key="13">
    <source>
        <dbReference type="ARBA" id="ARBA00031891"/>
    </source>
</evidence>
<evidence type="ECO:0000256" key="15">
    <source>
        <dbReference type="HAMAP-Rule" id="MF_01690"/>
    </source>
</evidence>
<evidence type="ECO:0000256" key="7">
    <source>
        <dbReference type="ARBA" id="ARBA00022723"/>
    </source>
</evidence>
<dbReference type="GO" id="GO:0008777">
    <property type="term" value="F:acetylornithine deacetylase activity"/>
    <property type="evidence" value="ECO:0007669"/>
    <property type="project" value="TreeGrafter"/>
</dbReference>
<dbReference type="GO" id="GO:0009089">
    <property type="term" value="P:lysine biosynthetic process via diaminopimelate"/>
    <property type="evidence" value="ECO:0007669"/>
    <property type="project" value="UniProtKB-UniRule"/>
</dbReference>
<dbReference type="HAMAP" id="MF_01690">
    <property type="entry name" value="DapE"/>
    <property type="match status" value="1"/>
</dbReference>
<evidence type="ECO:0000256" key="4">
    <source>
        <dbReference type="ARBA" id="ARBA00011921"/>
    </source>
</evidence>
<sequence>MPTKSSKPTQLTLADQDLIATLQSLIQKPSVTPDDAGCIPYLIERLTRLGFECQSFTLNGVTNLIAVKDASADELSQRTTQSGKVDINHELTSHKNSKPRLAFIGHTDVVPPGNDADWCYPPFAAHIDGQSIYGRGAVDMKSGIACMLNALEQLSPSAYSNGSMMLLITSDEEGVAEYGTRSIIEYLKQQDLLPDACLVGEPTARKSCGDTIKIGRRGSISGSIQLSGIAGHVAYPQQIENPIHQMGEVIARLNAIAWDEGSLDFPGTSLQITRIESGEFTDNISPAKCKISFNIRYSHLWCEQSLDALIHQQLMDISKNFEITWERPCTPYFSAPDQCRSQLLPVLEQAIIQSTGRYPVLSTSGGTSDGRFAAQICNDVFEFGIPNKTIHQVNERARLDDIFALRDIYLKTLELFFNVETVFSVNNVRNEQEPILSRNTLNEAPAS</sequence>
<dbReference type="NCBIfam" id="NF009557">
    <property type="entry name" value="PRK13009.1"/>
    <property type="match status" value="1"/>
</dbReference>
<organism evidence="17 18">
    <name type="scientific">Pleionea litopenaei</name>
    <dbReference type="NCBI Taxonomy" id="3070815"/>
    <lineage>
        <taxon>Bacteria</taxon>
        <taxon>Pseudomonadati</taxon>
        <taxon>Pseudomonadota</taxon>
        <taxon>Gammaproteobacteria</taxon>
        <taxon>Oceanospirillales</taxon>
        <taxon>Pleioneaceae</taxon>
        <taxon>Pleionea</taxon>
    </lineage>
</organism>
<keyword evidence="11 15" id="KW-0457">Lysine biosynthesis</keyword>
<dbReference type="AlphaFoldDB" id="A0AA51RQ92"/>
<accession>A0AA51RQ92</accession>
<dbReference type="InterPro" id="IPR036264">
    <property type="entry name" value="Bact_exopeptidase_dim_dom"/>
</dbReference>
<proteinExistence type="inferred from homology"/>
<keyword evidence="18" id="KW-1185">Reference proteome</keyword>
<dbReference type="Pfam" id="PF01546">
    <property type="entry name" value="Peptidase_M20"/>
    <property type="match status" value="1"/>
</dbReference>
<comment type="subunit">
    <text evidence="3 15">Homodimer.</text>
</comment>
<evidence type="ECO:0000313" key="17">
    <source>
        <dbReference type="EMBL" id="WMS85543.1"/>
    </source>
</evidence>
<comment type="similarity">
    <text evidence="2 15">Belongs to the peptidase M20A family. DapE subfamily.</text>
</comment>
<keyword evidence="8 15" id="KW-0378">Hydrolase</keyword>
<evidence type="ECO:0000313" key="18">
    <source>
        <dbReference type="Proteomes" id="UP001239782"/>
    </source>
</evidence>
<evidence type="ECO:0000256" key="2">
    <source>
        <dbReference type="ARBA" id="ARBA00006746"/>
    </source>
</evidence>
<dbReference type="PROSITE" id="PS00758">
    <property type="entry name" value="ARGE_DAPE_CPG2_1"/>
    <property type="match status" value="1"/>
</dbReference>
<dbReference type="PANTHER" id="PTHR43808">
    <property type="entry name" value="ACETYLORNITHINE DEACETYLASE"/>
    <property type="match status" value="1"/>
</dbReference>
<dbReference type="EC" id="3.5.1.18" evidence="4 15"/>
<dbReference type="KEGG" id="plei:Q9312_09990"/>
<gene>
    <name evidence="15 17" type="primary">dapE</name>
    <name evidence="17" type="ORF">Q9312_09990</name>
</gene>
<dbReference type="SUPFAM" id="SSF55031">
    <property type="entry name" value="Bacterial exopeptidase dimerisation domain"/>
    <property type="match status" value="1"/>
</dbReference>